<gene>
    <name evidence="5" type="ORF">KOI35_20325</name>
</gene>
<feature type="transmembrane region" description="Helical" evidence="2">
    <location>
        <begin position="88"/>
        <end position="108"/>
    </location>
</feature>
<evidence type="ECO:0000313" key="6">
    <source>
        <dbReference type="Proteomes" id="UP001519654"/>
    </source>
</evidence>
<dbReference type="Pfam" id="PF00892">
    <property type="entry name" value="EamA"/>
    <property type="match status" value="1"/>
</dbReference>
<organism evidence="5 6">
    <name type="scientific">Paractinoplanes bogorensis</name>
    <dbReference type="NCBI Taxonomy" id="1610840"/>
    <lineage>
        <taxon>Bacteria</taxon>
        <taxon>Bacillati</taxon>
        <taxon>Actinomycetota</taxon>
        <taxon>Actinomycetes</taxon>
        <taxon>Micromonosporales</taxon>
        <taxon>Micromonosporaceae</taxon>
        <taxon>Paractinoplanes</taxon>
    </lineage>
</organism>
<comment type="caution">
    <text evidence="5">The sequence shown here is derived from an EMBL/GenBank/DDBJ whole genome shotgun (WGS) entry which is preliminary data.</text>
</comment>
<evidence type="ECO:0000256" key="3">
    <source>
        <dbReference type="SAM" id="SignalP"/>
    </source>
</evidence>
<dbReference type="InterPro" id="IPR037185">
    <property type="entry name" value="EmrE-like"/>
</dbReference>
<reference evidence="5 6" key="1">
    <citation type="submission" date="2021-06" db="EMBL/GenBank/DDBJ databases">
        <title>Actinoplanes lichenicola sp. nov., and Actinoplanes ovalisporus sp. nov., isolated from lichen in Thailand.</title>
        <authorList>
            <person name="Saeng-In P."/>
            <person name="Kanchanasin P."/>
            <person name="Yuki M."/>
            <person name="Kudo T."/>
            <person name="Ohkuma M."/>
            <person name="Phongsopitanun W."/>
            <person name="Tanasupawat S."/>
        </authorList>
    </citation>
    <scope>NUCLEOTIDE SEQUENCE [LARGE SCALE GENOMIC DNA]</scope>
    <source>
        <strain evidence="5 6">NBRC 110975</strain>
    </source>
</reference>
<evidence type="ECO:0000259" key="4">
    <source>
        <dbReference type="Pfam" id="PF00892"/>
    </source>
</evidence>
<feature type="chain" id="PRO_5047487855" description="EamA domain-containing protein" evidence="3">
    <location>
        <begin position="17"/>
        <end position="282"/>
    </location>
</feature>
<protein>
    <recommendedName>
        <fullName evidence="4">EamA domain-containing protein</fullName>
    </recommendedName>
</protein>
<dbReference type="RefSeq" id="WP_215789081.1">
    <property type="nucleotide sequence ID" value="NZ_JAHKKG010000006.1"/>
</dbReference>
<evidence type="ECO:0000256" key="2">
    <source>
        <dbReference type="SAM" id="Phobius"/>
    </source>
</evidence>
<keyword evidence="2" id="KW-0812">Transmembrane</keyword>
<proteinExistence type="inferred from homology"/>
<name>A0ABS5YQY1_9ACTN</name>
<accession>A0ABS5YQY1</accession>
<evidence type="ECO:0000256" key="1">
    <source>
        <dbReference type="ARBA" id="ARBA00007362"/>
    </source>
</evidence>
<dbReference type="SUPFAM" id="SSF103481">
    <property type="entry name" value="Multidrug resistance efflux transporter EmrE"/>
    <property type="match status" value="1"/>
</dbReference>
<sequence length="282" mass="29498">MVLGVALALGSAVAHAGWNTTAKRTAAEGMPALWASSLIAFVLVTPLVLLFGHPSGRLLLLTPVSTVLHTAYAACLQRAYRHFDVGQIYPLSRGLAPLLVAFAGAAALGQWLTLPQWIAVLLLGAAVALLLRDRPPTGSAHSRPGHAILWSAAIAVTIAAYTTFDGWAVVDLGADPISFYGFGLLVQLVLLTALLHRRLPEAVGQFRRNTGAIVLLAVLIPASYLLGLFATLHAPLSLVTALRSSSLLWAGLIAALMLHEPLGPRRTGATLLAAAAVVTMLA</sequence>
<feature type="signal peptide" evidence="3">
    <location>
        <begin position="1"/>
        <end position="16"/>
    </location>
</feature>
<dbReference type="Proteomes" id="UP001519654">
    <property type="component" value="Unassembled WGS sequence"/>
</dbReference>
<dbReference type="EMBL" id="JAHKKG010000006">
    <property type="protein sequence ID" value="MBU2665861.1"/>
    <property type="molecule type" value="Genomic_DNA"/>
</dbReference>
<dbReference type="Gene3D" id="1.10.3730.20">
    <property type="match status" value="1"/>
</dbReference>
<feature type="transmembrane region" description="Helical" evidence="2">
    <location>
        <begin position="32"/>
        <end position="51"/>
    </location>
</feature>
<keyword evidence="2" id="KW-1133">Transmembrane helix</keyword>
<comment type="similarity">
    <text evidence="1">Belongs to the EamA transporter family.</text>
</comment>
<feature type="transmembrane region" description="Helical" evidence="2">
    <location>
        <begin position="114"/>
        <end position="132"/>
    </location>
</feature>
<feature type="domain" description="EamA" evidence="4">
    <location>
        <begin position="3"/>
        <end position="131"/>
    </location>
</feature>
<feature type="transmembrane region" description="Helical" evidence="2">
    <location>
        <begin position="211"/>
        <end position="232"/>
    </location>
</feature>
<dbReference type="InterPro" id="IPR000620">
    <property type="entry name" value="EamA_dom"/>
</dbReference>
<feature type="transmembrane region" description="Helical" evidence="2">
    <location>
        <begin position="144"/>
        <end position="164"/>
    </location>
</feature>
<keyword evidence="2" id="KW-0472">Membrane</keyword>
<feature type="transmembrane region" description="Helical" evidence="2">
    <location>
        <begin position="179"/>
        <end position="199"/>
    </location>
</feature>
<keyword evidence="3" id="KW-0732">Signal</keyword>
<keyword evidence="6" id="KW-1185">Reference proteome</keyword>
<evidence type="ECO:0000313" key="5">
    <source>
        <dbReference type="EMBL" id="MBU2665861.1"/>
    </source>
</evidence>